<accession>A0A542DUQ6</accession>
<keyword evidence="2" id="KW-1185">Reference proteome</keyword>
<dbReference type="Proteomes" id="UP000316298">
    <property type="component" value="Unassembled WGS sequence"/>
</dbReference>
<dbReference type="EMBL" id="VFMM01000003">
    <property type="protein sequence ID" value="TQJ06810.1"/>
    <property type="molecule type" value="Genomic_DNA"/>
</dbReference>
<proteinExistence type="predicted"/>
<comment type="caution">
    <text evidence="1">The sequence shown here is derived from an EMBL/GenBank/DDBJ whole genome shotgun (WGS) entry which is preliminary data.</text>
</comment>
<protein>
    <submittedName>
        <fullName evidence="1">Uncharacterized protein</fullName>
    </submittedName>
</protein>
<organism evidence="1 2">
    <name type="scientific">Kribbella jejuensis</name>
    <dbReference type="NCBI Taxonomy" id="236068"/>
    <lineage>
        <taxon>Bacteria</taxon>
        <taxon>Bacillati</taxon>
        <taxon>Actinomycetota</taxon>
        <taxon>Actinomycetes</taxon>
        <taxon>Propionibacteriales</taxon>
        <taxon>Kribbellaceae</taxon>
        <taxon>Kribbella</taxon>
    </lineage>
</organism>
<sequence length="77" mass="8526">MCPICSPNFLRMPDLKDEIEPPDYELEEYPKGAEKYVLLTLSYGRGVDFGDILDLAKAHGLVGYSGVTGVPISFDEE</sequence>
<reference evidence="1 2" key="1">
    <citation type="submission" date="2019-06" db="EMBL/GenBank/DDBJ databases">
        <title>Sequencing the genomes of 1000 actinobacteria strains.</title>
        <authorList>
            <person name="Klenk H.-P."/>
        </authorList>
    </citation>
    <scope>NUCLEOTIDE SEQUENCE [LARGE SCALE GENOMIC DNA]</scope>
    <source>
        <strain evidence="1 2">DSM 17305</strain>
    </source>
</reference>
<evidence type="ECO:0000313" key="2">
    <source>
        <dbReference type="Proteomes" id="UP000316298"/>
    </source>
</evidence>
<name>A0A542DUQ6_9ACTN</name>
<evidence type="ECO:0000313" key="1">
    <source>
        <dbReference type="EMBL" id="TQJ06810.1"/>
    </source>
</evidence>
<dbReference type="AlphaFoldDB" id="A0A542DUQ6"/>
<gene>
    <name evidence="1" type="ORF">FB475_6486</name>
</gene>